<gene>
    <name evidence="3" type="ORF">BSAL_79490</name>
</gene>
<evidence type="ECO:0000313" key="4">
    <source>
        <dbReference type="Proteomes" id="UP000051952"/>
    </source>
</evidence>
<reference evidence="4" key="1">
    <citation type="submission" date="2015-09" db="EMBL/GenBank/DDBJ databases">
        <authorList>
            <consortium name="Pathogen Informatics"/>
        </authorList>
    </citation>
    <scope>NUCLEOTIDE SEQUENCE [LARGE SCALE GENOMIC DNA]</scope>
    <source>
        <strain evidence="4">Lake Konstanz</strain>
    </source>
</reference>
<organism evidence="3 4">
    <name type="scientific">Bodo saltans</name>
    <name type="common">Flagellated protozoan</name>
    <dbReference type="NCBI Taxonomy" id="75058"/>
    <lineage>
        <taxon>Eukaryota</taxon>
        <taxon>Discoba</taxon>
        <taxon>Euglenozoa</taxon>
        <taxon>Kinetoplastea</taxon>
        <taxon>Metakinetoplastina</taxon>
        <taxon>Eubodonida</taxon>
        <taxon>Bodonidae</taxon>
        <taxon>Bodo</taxon>
    </lineage>
</organism>
<dbReference type="OrthoDB" id="270720at2759"/>
<name>A0A0S4IXM9_BODSA</name>
<dbReference type="SMART" id="SM00698">
    <property type="entry name" value="MORN"/>
    <property type="match status" value="2"/>
</dbReference>
<proteinExistence type="predicted"/>
<dbReference type="VEuPathDB" id="TriTrypDB:BSAL_79490"/>
<evidence type="ECO:0000313" key="3">
    <source>
        <dbReference type="EMBL" id="CUG44172.1"/>
    </source>
</evidence>
<feature type="compositionally biased region" description="Polar residues" evidence="2">
    <location>
        <begin position="45"/>
        <end position="66"/>
    </location>
</feature>
<evidence type="ECO:0000256" key="2">
    <source>
        <dbReference type="SAM" id="MobiDB-lite"/>
    </source>
</evidence>
<dbReference type="OMA" id="ESFQWES"/>
<dbReference type="PANTHER" id="PTHR23084">
    <property type="entry name" value="PHOSPHATIDYLINOSITOL-4-PHOSPHATE 5-KINASE RELATED"/>
    <property type="match status" value="1"/>
</dbReference>
<feature type="compositionally biased region" description="Low complexity" evidence="2">
    <location>
        <begin position="1"/>
        <end position="32"/>
    </location>
</feature>
<dbReference type="AlphaFoldDB" id="A0A0S4IXM9"/>
<dbReference type="SUPFAM" id="SSF82185">
    <property type="entry name" value="Histone H3 K4-specific methyltransferase SET7/9 N-terminal domain"/>
    <property type="match status" value="1"/>
</dbReference>
<dbReference type="SUPFAM" id="SSF109993">
    <property type="entry name" value="VPS9 domain"/>
    <property type="match status" value="1"/>
</dbReference>
<feature type="compositionally biased region" description="Low complexity" evidence="2">
    <location>
        <begin position="725"/>
        <end position="739"/>
    </location>
</feature>
<evidence type="ECO:0000256" key="1">
    <source>
        <dbReference type="ARBA" id="ARBA00022737"/>
    </source>
</evidence>
<keyword evidence="4" id="KW-1185">Reference proteome</keyword>
<dbReference type="InterPro" id="IPR037191">
    <property type="entry name" value="VPS9_dom_sf"/>
</dbReference>
<dbReference type="InterPro" id="IPR003409">
    <property type="entry name" value="MORN"/>
</dbReference>
<keyword evidence="1" id="KW-0677">Repeat</keyword>
<feature type="compositionally biased region" description="Polar residues" evidence="2">
    <location>
        <begin position="108"/>
        <end position="117"/>
    </location>
</feature>
<dbReference type="Pfam" id="PF02493">
    <property type="entry name" value="MORN"/>
    <property type="match status" value="2"/>
</dbReference>
<feature type="compositionally biased region" description="Low complexity" evidence="2">
    <location>
        <begin position="92"/>
        <end position="102"/>
    </location>
</feature>
<dbReference type="EMBL" id="CYKH01000813">
    <property type="protein sequence ID" value="CUG44172.1"/>
    <property type="molecule type" value="Genomic_DNA"/>
</dbReference>
<feature type="compositionally biased region" description="Polar residues" evidence="2">
    <location>
        <begin position="783"/>
        <end position="795"/>
    </location>
</feature>
<feature type="region of interest" description="Disordered" evidence="2">
    <location>
        <begin position="724"/>
        <end position="814"/>
    </location>
</feature>
<dbReference type="Proteomes" id="UP000051952">
    <property type="component" value="Unassembled WGS sequence"/>
</dbReference>
<dbReference type="PANTHER" id="PTHR23084:SF262">
    <property type="entry name" value="FYVE-TYPE DOMAIN-CONTAINING PROTEIN"/>
    <property type="match status" value="1"/>
</dbReference>
<feature type="region of interest" description="Disordered" evidence="2">
    <location>
        <begin position="1"/>
        <end position="117"/>
    </location>
</feature>
<accession>A0A0S4IXM9</accession>
<sequence>MPRWTAASDDSSSETSSASSTGSSSPHPLTSSQYGGGARKRASPRATQQTTASRSEPSKAVQSFLSPSDDEADGPRTAHSSPHHQDRKYGASRDASPAPRSAGDANKEQSGSNDAAQQTKHIIHMDYNDEYQPLRYQQGGCASATQHHGNRASMSADQVLLVPNGSGTLQSTSGKHCYVGVFAQRERNGEGKLLTDKIVLWCNWNANRPEFTSSARLDTTSGDKYHGYLVARADADIVQKLAKVNPPVMSKFSIWVNATKFTKERWGELVSANGGRYFGQWVNDIRCGFGCVIAPNGDRYVGMFLNDVYHGLGVLFSRNTNSGASDRSLDGSPHRSGGSSRSLHAAYHASFTTSSNHREHHRPSNPVVDSILSPSSMTASLYPVVFDGAWNNGVLESSDALAMFPCGTKVRGAWRNTGSVEGGSVTCPRKPRMFEGGPNAEADFTKRWVETFQWESLLCGSSEGSKYRSHYGAKSIRSRLMKSRERSGAVQQLTRFLKEDTLVLNAMKVFRRCFYFFYGTCGSSSEIGGGLAGNSLGWCQFRGASGGCIHRGRGRVIQASDIDSALGDIFSLVASVHRWTVEILGEGCMDHARDLDADGVVTRHALDMILSEVHPVLLNLYVQVYKAQEENLQAAVSRLRGTTLDDLGVLFGRHESDKLFDPYADASRSLGDLSKCRNLTDMIRTLVMWSKEIDTSTKLAQVSLQDEQLSKISTVIRERRQSVFSGASKSPLPSSFSRSYGGDGLVEGPQSLRSLPDGDTSIPSVDVNAGGEGSSPPPSPTSMQWNNSFASPSSATGGGGDDSPSLGPQHPPTAIPAALRRRAQSKFIDAAVDNLEAGSADDLIPIHQYVLLRGAAGVPHMYAITKLLVDLSADDAVVDPTSRDSFCITTLHACVTTLMQLDPDLRERTLPSQTIVQQVLSVLTPASVFARRIDEAAQLLHLSSQPSLADSLALWFPATIEAFVDGRVVIDGNDGGSCVIEVTVRDVFKSDAELQEVIDMCASILATPQEAEGMLDAAKRLGAAVGVEVSVATSGDTAPCLTDVVLRLALPQGPAERGHLMKYLTPIAAALMTALT</sequence>
<protein>
    <submittedName>
        <fullName evidence="3">Uncharacterized protein</fullName>
    </submittedName>
</protein>